<dbReference type="InterPro" id="IPR006573">
    <property type="entry name" value="NHR_dom"/>
</dbReference>
<dbReference type="InterPro" id="IPR043136">
    <property type="entry name" value="B30.2/SPRY_sf"/>
</dbReference>
<keyword evidence="3" id="KW-1185">Reference proteome</keyword>
<dbReference type="OrthoDB" id="49113at2759"/>
<feature type="domain" description="NHR" evidence="1">
    <location>
        <begin position="319"/>
        <end position="485"/>
    </location>
</feature>
<evidence type="ECO:0000313" key="2">
    <source>
        <dbReference type="EMBL" id="KAJ6633820.1"/>
    </source>
</evidence>
<dbReference type="GO" id="GO:0061630">
    <property type="term" value="F:ubiquitin protein ligase activity"/>
    <property type="evidence" value="ECO:0007669"/>
    <property type="project" value="TreeGrafter"/>
</dbReference>
<feature type="domain" description="NHR" evidence="1">
    <location>
        <begin position="513"/>
        <end position="685"/>
    </location>
</feature>
<dbReference type="Proteomes" id="UP001151699">
    <property type="component" value="Unassembled WGS sequence"/>
</dbReference>
<dbReference type="Pfam" id="PF07177">
    <property type="entry name" value="Neuralized"/>
    <property type="match status" value="5"/>
</dbReference>
<protein>
    <submittedName>
        <fullName evidence="2">Neuralized-like protein 4</fullName>
    </submittedName>
</protein>
<feature type="domain" description="NHR" evidence="1">
    <location>
        <begin position="726"/>
        <end position="889"/>
    </location>
</feature>
<proteinExistence type="predicted"/>
<reference evidence="2" key="1">
    <citation type="submission" date="2022-07" db="EMBL/GenBank/DDBJ databases">
        <authorList>
            <person name="Trinca V."/>
            <person name="Uliana J.V.C."/>
            <person name="Torres T.T."/>
            <person name="Ward R.J."/>
            <person name="Monesi N."/>
        </authorList>
    </citation>
    <scope>NUCLEOTIDE SEQUENCE</scope>
    <source>
        <strain evidence="2">HSMRA1968</strain>
        <tissue evidence="2">Whole embryos</tissue>
    </source>
</reference>
<dbReference type="PROSITE" id="PS51065">
    <property type="entry name" value="NHR"/>
    <property type="match status" value="5"/>
</dbReference>
<evidence type="ECO:0000313" key="3">
    <source>
        <dbReference type="Proteomes" id="UP001151699"/>
    </source>
</evidence>
<dbReference type="Gene3D" id="2.60.120.920">
    <property type="match status" value="5"/>
</dbReference>
<sequence>MTNMRSGTIMMSGSGILTNGKGSRREYGEFNLDELREGDRVGMMRKSNGNLHYYINGQDQGVAATRVSATLWGVIDLYGMTIKVTIVDRDEREQQNLVTRRNNLMTLQTCSEEIGVHSPDAEFIQNNDRLTFHQVCGTHALVTHSGRTALRPNASDDFNNGVVLTRRPLRPNEIFQVRLERVVTKWAGSIEIGVTTHSPNELEFPFTMTNVRSGTWMMTGNGVMHNGTTVIEQYGQNLDRLQVGDRVGVVRKDDGTLHFWVNGIDQGPGATNVPERVYGVIDLYGQAAQASIIDTSECGSPDTGNSTISNTTLYSSEPKLRFHTSCYGRNARISNGGLTASRPKALAEFNGSIVFSNRPLRYRELFEVVLETMIDHWNGSVEIGLTGIRPDEITMANTATDLEQDTIMMSGSTLMYNGVLIRHDMPFDLDTLNTGSRIGVMKNGNNIHFFVNGEDQGPAYECPIQNMHAVVDLYGQCAQVSITSGMADIRAPYATSENSQSLQATSVIQPLLIEAKHRWSCISGNVTLSQNWTYASRCTNLMSALSRCLVFSEHHLTPGEPFDIKITEYNSLLAGCLKVGVTDLNLSDEHVRKNIPVCMTKIPGNVWYVSGNEIRHNNKLIQRSMASLEWLRVGDRITLDLTTSRTLKILLNSEDMNITFPSVGTDVYAVIELIGSTMACQVISSQGPASPLRPCSLRLQDSLELGVDPLKNQDSMLESIESEALLFEFSESHGKNIQLSDDKRTAHRNQSYNHGIVCATKPLYKGHSISVRIDQVNQKWKGTILLGVIGVTPNSLTIPSSAILLKRPCWIVTYDYTNINGSKNQSKYGEILNSIQKDTVITISFSYSGNLAITVGQKTLDDFASGLPHHVYPIFDLYGKCEKITILSMEPKNGSPINEEVLPATISQAISLDSDRNVPQCEKADLETHEKETDTSLPSSSVVGTSVMARSVAESVSENLLMNISIKNRSVETKNDFPANSSSSSCCLRDSLQLQHSTNLNIQRSQSTHRFNNNGLNCLDNNRDQDTNQISDEVVEDENVAYGRTRHSVSNDSSMPVPYDTNLNIDSDDYDDDESHITPRQLINEAYPTYKEPSSSDNCSNQQPLGELLSLDISPSFAEAYNTSFNSLPIVTTKDCDYLKLVMGFQRTLVIPDAFFVSDTPICYCHKCVIGESTSVLTGWVRFKINQFITNLNISTTSVVESSGSADWTTAFYLTRVDKIRAILDHGQPLPIDPCEGSGGNQKDDSGLGGHLNLLSIPRSPAKPPTNFTHRYMSGRTVYSIDTAFEVRVRTQSLCVAELSDGEGSSVFSETVQTWTTKEAGACVLTALLLKLNPVDVQLG</sequence>
<feature type="domain" description="NHR" evidence="1">
    <location>
        <begin position="1"/>
        <end position="89"/>
    </location>
</feature>
<name>A0A9Q0MN36_9DIPT</name>
<comment type="caution">
    <text evidence="2">The sequence shown here is derived from an EMBL/GenBank/DDBJ whole genome shotgun (WGS) entry which is preliminary data.</text>
</comment>
<dbReference type="FunFam" id="2.60.120.920:FF:000001">
    <property type="entry name" value="neuralized-like protein 4 isoform X1"/>
    <property type="match status" value="3"/>
</dbReference>
<organism evidence="2 3">
    <name type="scientific">Pseudolycoriella hygida</name>
    <dbReference type="NCBI Taxonomy" id="35572"/>
    <lineage>
        <taxon>Eukaryota</taxon>
        <taxon>Metazoa</taxon>
        <taxon>Ecdysozoa</taxon>
        <taxon>Arthropoda</taxon>
        <taxon>Hexapoda</taxon>
        <taxon>Insecta</taxon>
        <taxon>Pterygota</taxon>
        <taxon>Neoptera</taxon>
        <taxon>Endopterygota</taxon>
        <taxon>Diptera</taxon>
        <taxon>Nematocera</taxon>
        <taxon>Sciaroidea</taxon>
        <taxon>Sciaridae</taxon>
        <taxon>Pseudolycoriella</taxon>
    </lineage>
</organism>
<dbReference type="EMBL" id="WJQU01001653">
    <property type="protein sequence ID" value="KAJ6633820.1"/>
    <property type="molecule type" value="Genomic_DNA"/>
</dbReference>
<dbReference type="CDD" id="cd12887">
    <property type="entry name" value="SPRY_NHR_like"/>
    <property type="match status" value="4"/>
</dbReference>
<dbReference type="SMART" id="SM00588">
    <property type="entry name" value="NEUZ"/>
    <property type="match status" value="3"/>
</dbReference>
<feature type="domain" description="NHR" evidence="1">
    <location>
        <begin position="129"/>
        <end position="295"/>
    </location>
</feature>
<evidence type="ECO:0000259" key="1">
    <source>
        <dbReference type="PROSITE" id="PS51065"/>
    </source>
</evidence>
<dbReference type="PANTHER" id="PTHR12429:SF14">
    <property type="entry name" value="NEURALIZED-LIKE PROTEIN 4"/>
    <property type="match status" value="1"/>
</dbReference>
<dbReference type="InterPro" id="IPR037962">
    <property type="entry name" value="Neuralized"/>
</dbReference>
<accession>A0A9Q0MN36</accession>
<gene>
    <name evidence="2" type="primary">neurl4_1</name>
    <name evidence="2" type="ORF">Bhyg_16669</name>
</gene>
<dbReference type="PANTHER" id="PTHR12429">
    <property type="entry name" value="NEURALIZED"/>
    <property type="match status" value="1"/>
</dbReference>